<keyword evidence="2" id="KW-1003">Cell membrane</keyword>
<dbReference type="GO" id="GO:0005886">
    <property type="term" value="C:plasma membrane"/>
    <property type="evidence" value="ECO:0007669"/>
    <property type="project" value="UniProtKB-SubCell"/>
</dbReference>
<keyword evidence="8" id="KW-1185">Reference proteome</keyword>
<dbReference type="GO" id="GO:0015385">
    <property type="term" value="F:sodium:proton antiporter activity"/>
    <property type="evidence" value="ECO:0007669"/>
    <property type="project" value="TreeGrafter"/>
</dbReference>
<comment type="caution">
    <text evidence="7">The sequence shown here is derived from an EMBL/GenBank/DDBJ whole genome shotgun (WGS) entry which is preliminary data.</text>
</comment>
<feature type="transmembrane region" description="Helical" evidence="6">
    <location>
        <begin position="274"/>
        <end position="295"/>
    </location>
</feature>
<feature type="transmembrane region" description="Helical" evidence="6">
    <location>
        <begin position="166"/>
        <end position="185"/>
    </location>
</feature>
<organism evidence="7 8">
    <name type="scientific">Novimethylophilus kurashikiensis</name>
    <dbReference type="NCBI Taxonomy" id="1825523"/>
    <lineage>
        <taxon>Bacteria</taxon>
        <taxon>Pseudomonadati</taxon>
        <taxon>Pseudomonadota</taxon>
        <taxon>Betaproteobacteria</taxon>
        <taxon>Nitrosomonadales</taxon>
        <taxon>Methylophilaceae</taxon>
        <taxon>Novimethylophilus</taxon>
    </lineage>
</organism>
<evidence type="ECO:0000313" key="7">
    <source>
        <dbReference type="EMBL" id="GBG12979.1"/>
    </source>
</evidence>
<name>A0A2R5F4R3_9PROT</name>
<gene>
    <name evidence="7" type="primary">nhaA</name>
    <name evidence="7" type="ORF">NMK_0516</name>
</gene>
<dbReference type="InterPro" id="IPR004670">
    <property type="entry name" value="NhaA"/>
</dbReference>
<dbReference type="InterPro" id="IPR023171">
    <property type="entry name" value="Na/H_antiporter_dom_sf"/>
</dbReference>
<evidence type="ECO:0000256" key="4">
    <source>
        <dbReference type="ARBA" id="ARBA00022989"/>
    </source>
</evidence>
<feature type="transmembrane region" description="Helical" evidence="6">
    <location>
        <begin position="37"/>
        <end position="55"/>
    </location>
</feature>
<reference evidence="7 8" key="1">
    <citation type="journal article" date="2018" name="Environ. Microbiol.">
        <title>Isolation and genomic characterization of Novimethylophilus kurashikiensis gen. nov. sp. nov., a new lanthanide-dependent methylotrophic species of Methylophilaceae.</title>
        <authorList>
            <person name="Lv H."/>
            <person name="Sahin N."/>
            <person name="Tani A."/>
        </authorList>
    </citation>
    <scope>NUCLEOTIDE SEQUENCE [LARGE SCALE GENOMIC DNA]</scope>
    <source>
        <strain evidence="7 8">La2-4</strain>
    </source>
</reference>
<evidence type="ECO:0000313" key="8">
    <source>
        <dbReference type="Proteomes" id="UP000245081"/>
    </source>
</evidence>
<dbReference type="Pfam" id="PF06965">
    <property type="entry name" value="Na_H_antiport_1"/>
    <property type="match status" value="2"/>
</dbReference>
<dbReference type="PANTHER" id="PTHR30341:SF0">
    <property type="entry name" value="NA(+)_H(+) ANTIPORTER NHAA"/>
    <property type="match status" value="1"/>
</dbReference>
<dbReference type="Gene3D" id="1.20.1530.10">
    <property type="entry name" value="Na+/H+ antiporter like domain"/>
    <property type="match status" value="2"/>
</dbReference>
<keyword evidence="5 6" id="KW-0472">Membrane</keyword>
<dbReference type="EMBL" id="BDOQ01000002">
    <property type="protein sequence ID" value="GBG12979.1"/>
    <property type="molecule type" value="Genomic_DNA"/>
</dbReference>
<evidence type="ECO:0000256" key="5">
    <source>
        <dbReference type="ARBA" id="ARBA00023136"/>
    </source>
</evidence>
<sequence>MVESRKSEGMYAAPLEDTFNKVLSPLEDFIHRRTTGGLLLMAAAILALLAANSPWAEVYAHLLHLGGIRKVMPYFIVATLLWYALLQSGVHATLAGVLAAFTIPARPKYDAPLFSRRISHFLERFDHSHRADSNIMTNDELRTIVHSMEQDARRVGTPLQRMEHAWHLPVAFLIVPVFALCNAGIPLEIDQLGAVLRHPVTQGVMAGLVLGKFIGISGASWAALKLGIAQLPAGTHFKQIIGVSLLGGIGFTMAIFIAELGFGHEPEMLLMAKTGILAASVLAGVTGFAWLWLAAERKPG</sequence>
<evidence type="ECO:0000256" key="3">
    <source>
        <dbReference type="ARBA" id="ARBA00022692"/>
    </source>
</evidence>
<keyword evidence="3 6" id="KW-0812">Transmembrane</keyword>
<dbReference type="PANTHER" id="PTHR30341">
    <property type="entry name" value="SODIUM ION/PROTON ANTIPORTER NHAA-RELATED"/>
    <property type="match status" value="1"/>
</dbReference>
<comment type="subcellular location">
    <subcellularLocation>
        <location evidence="1">Cell inner membrane</location>
        <topology evidence="1">Multi-pass membrane protein</topology>
    </subcellularLocation>
</comment>
<evidence type="ECO:0000256" key="1">
    <source>
        <dbReference type="ARBA" id="ARBA00004429"/>
    </source>
</evidence>
<dbReference type="GO" id="GO:0006885">
    <property type="term" value="P:regulation of pH"/>
    <property type="evidence" value="ECO:0007669"/>
    <property type="project" value="InterPro"/>
</dbReference>
<protein>
    <submittedName>
        <fullName evidence="7">Na+:H+ antiporter, NhaA family</fullName>
    </submittedName>
</protein>
<feature type="transmembrane region" description="Helical" evidence="6">
    <location>
        <begin position="240"/>
        <end position="262"/>
    </location>
</feature>
<accession>A0A2R5F4R3</accession>
<dbReference type="Proteomes" id="UP000245081">
    <property type="component" value="Unassembled WGS sequence"/>
</dbReference>
<evidence type="ECO:0000256" key="6">
    <source>
        <dbReference type="SAM" id="Phobius"/>
    </source>
</evidence>
<dbReference type="OrthoDB" id="9808135at2"/>
<dbReference type="AlphaFoldDB" id="A0A2R5F4R3"/>
<feature type="transmembrane region" description="Helical" evidence="6">
    <location>
        <begin position="75"/>
        <end position="101"/>
    </location>
</feature>
<feature type="transmembrane region" description="Helical" evidence="6">
    <location>
        <begin position="205"/>
        <end position="228"/>
    </location>
</feature>
<evidence type="ECO:0000256" key="2">
    <source>
        <dbReference type="ARBA" id="ARBA00022475"/>
    </source>
</evidence>
<keyword evidence="4 6" id="KW-1133">Transmembrane helix</keyword>
<proteinExistence type="predicted"/>